<keyword evidence="1" id="KW-0678">Repressor</keyword>
<evidence type="ECO:0000256" key="2">
    <source>
        <dbReference type="ARBA" id="ARBA00023015"/>
    </source>
</evidence>
<name>A0ABS8CEQ6_9BURK</name>
<dbReference type="PANTHER" id="PTHR30055:SF234">
    <property type="entry name" value="HTH-TYPE TRANSCRIPTIONAL REGULATOR BETI"/>
    <property type="match status" value="1"/>
</dbReference>
<reference evidence="7 8" key="1">
    <citation type="submission" date="2020-07" db="EMBL/GenBank/DDBJ databases">
        <title>Pusillimonas sp. nov., isolated from poultry manure in Taiwan.</title>
        <authorList>
            <person name="Lin S.-Y."/>
            <person name="Tang Y.-S."/>
            <person name="Young C.-C."/>
        </authorList>
    </citation>
    <scope>NUCLEOTIDE SEQUENCE [LARGE SCALE GENOMIC DNA]</scope>
    <source>
        <strain evidence="7 8">CC-YST705</strain>
    </source>
</reference>
<dbReference type="EMBL" id="JACDXW010000006">
    <property type="protein sequence ID" value="MCB5364512.1"/>
    <property type="molecule type" value="Genomic_DNA"/>
</dbReference>
<dbReference type="PROSITE" id="PS50977">
    <property type="entry name" value="HTH_TETR_2"/>
    <property type="match status" value="1"/>
</dbReference>
<dbReference type="PANTHER" id="PTHR30055">
    <property type="entry name" value="HTH-TYPE TRANSCRIPTIONAL REGULATOR RUTR"/>
    <property type="match status" value="1"/>
</dbReference>
<dbReference type="SUPFAM" id="SSF46689">
    <property type="entry name" value="Homeodomain-like"/>
    <property type="match status" value="1"/>
</dbReference>
<dbReference type="InterPro" id="IPR009057">
    <property type="entry name" value="Homeodomain-like_sf"/>
</dbReference>
<comment type="caution">
    <text evidence="7">The sequence shown here is derived from an EMBL/GenBank/DDBJ whole genome shotgun (WGS) entry which is preliminary data.</text>
</comment>
<dbReference type="SUPFAM" id="SSF48498">
    <property type="entry name" value="Tetracyclin repressor-like, C-terminal domain"/>
    <property type="match status" value="1"/>
</dbReference>
<dbReference type="Pfam" id="PF00440">
    <property type="entry name" value="TetR_N"/>
    <property type="match status" value="1"/>
</dbReference>
<evidence type="ECO:0000259" key="6">
    <source>
        <dbReference type="PROSITE" id="PS50977"/>
    </source>
</evidence>
<evidence type="ECO:0000256" key="5">
    <source>
        <dbReference type="PROSITE-ProRule" id="PRU00335"/>
    </source>
</evidence>
<evidence type="ECO:0000313" key="7">
    <source>
        <dbReference type="EMBL" id="MCB5364512.1"/>
    </source>
</evidence>
<dbReference type="RefSeq" id="WP_226954928.1">
    <property type="nucleotide sequence ID" value="NZ_JACDXW010000006.1"/>
</dbReference>
<accession>A0ABS8CEQ6</accession>
<evidence type="ECO:0000256" key="1">
    <source>
        <dbReference type="ARBA" id="ARBA00022491"/>
    </source>
</evidence>
<evidence type="ECO:0000256" key="4">
    <source>
        <dbReference type="ARBA" id="ARBA00023163"/>
    </source>
</evidence>
<gene>
    <name evidence="7" type="ORF">H0484_12225</name>
</gene>
<dbReference type="InterPro" id="IPR050109">
    <property type="entry name" value="HTH-type_TetR-like_transc_reg"/>
</dbReference>
<sequence length="216" mass="24413">MSTPQLKKKRVRLSPEVRKQKILESALMEFSEYGYGAATVERIAGLAGLSKAGLYAHFSSKADIFEALLTQVLRPPFEAEQWRLLEGESLRDAIDRFIDVSYERLLEPGTVATLRLLIGESARAPDAIRRWRETIVVPYQRSQQAMVAQCVAQGWMRESALTRNFDLVSAPTLYAALQFVLLQDEEGLRQVQTLREAHRDLLYELLPHPASSANPD</sequence>
<dbReference type="InterPro" id="IPR036271">
    <property type="entry name" value="Tet_transcr_reg_TetR-rel_C_sf"/>
</dbReference>
<keyword evidence="2" id="KW-0805">Transcription regulation</keyword>
<protein>
    <submittedName>
        <fullName evidence="7">TetR/AcrR family transcriptional regulator</fullName>
    </submittedName>
</protein>
<keyword evidence="3 5" id="KW-0238">DNA-binding</keyword>
<dbReference type="PRINTS" id="PR00455">
    <property type="entry name" value="HTHTETR"/>
</dbReference>
<proteinExistence type="predicted"/>
<feature type="DNA-binding region" description="H-T-H motif" evidence="5">
    <location>
        <begin position="39"/>
        <end position="58"/>
    </location>
</feature>
<dbReference type="Proteomes" id="UP000776983">
    <property type="component" value="Unassembled WGS sequence"/>
</dbReference>
<organism evidence="7 8">
    <name type="scientific">Mesopusillimonas faecipullorum</name>
    <dbReference type="NCBI Taxonomy" id="2755040"/>
    <lineage>
        <taxon>Bacteria</taxon>
        <taxon>Pseudomonadati</taxon>
        <taxon>Pseudomonadota</taxon>
        <taxon>Betaproteobacteria</taxon>
        <taxon>Burkholderiales</taxon>
        <taxon>Alcaligenaceae</taxon>
        <taxon>Mesopusillimonas</taxon>
    </lineage>
</organism>
<keyword evidence="8" id="KW-1185">Reference proteome</keyword>
<feature type="domain" description="HTH tetR-type" evidence="6">
    <location>
        <begin position="16"/>
        <end position="76"/>
    </location>
</feature>
<dbReference type="InterPro" id="IPR001647">
    <property type="entry name" value="HTH_TetR"/>
</dbReference>
<keyword evidence="4" id="KW-0804">Transcription</keyword>
<evidence type="ECO:0000256" key="3">
    <source>
        <dbReference type="ARBA" id="ARBA00023125"/>
    </source>
</evidence>
<dbReference type="InterPro" id="IPR023772">
    <property type="entry name" value="DNA-bd_HTH_TetR-type_CS"/>
</dbReference>
<evidence type="ECO:0000313" key="8">
    <source>
        <dbReference type="Proteomes" id="UP000776983"/>
    </source>
</evidence>
<dbReference type="PROSITE" id="PS01081">
    <property type="entry name" value="HTH_TETR_1"/>
    <property type="match status" value="1"/>
</dbReference>
<dbReference type="Gene3D" id="1.10.357.10">
    <property type="entry name" value="Tetracycline Repressor, domain 2"/>
    <property type="match status" value="1"/>
</dbReference>